<dbReference type="PROSITE" id="PS51186">
    <property type="entry name" value="GNAT"/>
    <property type="match status" value="1"/>
</dbReference>
<gene>
    <name evidence="2" type="ORF">VIBC2010_02925</name>
</gene>
<evidence type="ECO:0000259" key="1">
    <source>
        <dbReference type="PROSITE" id="PS51186"/>
    </source>
</evidence>
<evidence type="ECO:0000313" key="3">
    <source>
        <dbReference type="Proteomes" id="UP000002943"/>
    </source>
</evidence>
<protein>
    <submittedName>
        <fullName evidence="2">Acetyltransferase</fullName>
    </submittedName>
</protein>
<dbReference type="Gene3D" id="3.40.630.30">
    <property type="match status" value="1"/>
</dbReference>
<dbReference type="Proteomes" id="UP000002943">
    <property type="component" value="Unassembled WGS sequence"/>
</dbReference>
<dbReference type="EMBL" id="AEIU01000061">
    <property type="protein sequence ID" value="EFP97209.1"/>
    <property type="molecule type" value="Genomic_DNA"/>
</dbReference>
<organism evidence="2 3">
    <name type="scientific">Vibrio caribbeanicus ATCC BAA-2122</name>
    <dbReference type="NCBI Taxonomy" id="796620"/>
    <lineage>
        <taxon>Bacteria</taxon>
        <taxon>Pseudomonadati</taxon>
        <taxon>Pseudomonadota</taxon>
        <taxon>Gammaproteobacteria</taxon>
        <taxon>Vibrionales</taxon>
        <taxon>Vibrionaceae</taxon>
        <taxon>Vibrio</taxon>
    </lineage>
</organism>
<keyword evidence="2" id="KW-0808">Transferase</keyword>
<reference evidence="2 3" key="1">
    <citation type="journal article" date="2012" name="Int. J. Syst. Evol. Microbiol.">
        <title>Vibrio caribbeanicus sp. nov., isolated from the marine sponge Scleritoderma cyanea.</title>
        <authorList>
            <person name="Hoffmann M."/>
            <person name="Monday S.R."/>
            <person name="Allard M.W."/>
            <person name="Strain E.A."/>
            <person name="Whittaker P."/>
            <person name="Naum M."/>
            <person name="McCarthy P.J."/>
            <person name="Lopez J.V."/>
            <person name="Fischer M."/>
            <person name="Brown E.W."/>
        </authorList>
    </citation>
    <scope>NUCLEOTIDE SEQUENCE [LARGE SCALE GENOMIC DNA]</scope>
    <source>
        <strain evidence="2 3">ATCC BAA-2122</strain>
    </source>
</reference>
<dbReference type="CDD" id="cd04301">
    <property type="entry name" value="NAT_SF"/>
    <property type="match status" value="1"/>
</dbReference>
<sequence>MSIICRPGTLEECVQVVEQIAEFTSKDTVESLSARLKDKKHLILVAQKGNDMLGFKVGYQIDDTTFYSWFGGVSSSARKAGIAQALLDTQQRWAYEQGYKKIKVKSRNQFPSMLRLLIKNGYLIEKYEEKHNLLDGRIYFIKQLD</sequence>
<keyword evidence="3" id="KW-1185">Reference proteome</keyword>
<proteinExistence type="predicted"/>
<evidence type="ECO:0000313" key="2">
    <source>
        <dbReference type="EMBL" id="EFP97209.1"/>
    </source>
</evidence>
<dbReference type="OrthoDB" id="9812289at2"/>
<dbReference type="GO" id="GO:0016747">
    <property type="term" value="F:acyltransferase activity, transferring groups other than amino-acyl groups"/>
    <property type="evidence" value="ECO:0007669"/>
    <property type="project" value="InterPro"/>
</dbReference>
<dbReference type="AlphaFoldDB" id="E3BI81"/>
<dbReference type="InterPro" id="IPR000182">
    <property type="entry name" value="GNAT_dom"/>
</dbReference>
<accession>E3BI81</accession>
<dbReference type="RefSeq" id="WP_009600712.1">
    <property type="nucleotide sequence ID" value="NZ_AEIU01000061.1"/>
</dbReference>
<dbReference type="Pfam" id="PF00583">
    <property type="entry name" value="Acetyltransf_1"/>
    <property type="match status" value="1"/>
</dbReference>
<dbReference type="eggNOG" id="COG0456">
    <property type="taxonomic scope" value="Bacteria"/>
</dbReference>
<dbReference type="SUPFAM" id="SSF55729">
    <property type="entry name" value="Acyl-CoA N-acyltransferases (Nat)"/>
    <property type="match status" value="1"/>
</dbReference>
<name>E3BI81_9VIBR</name>
<dbReference type="STRING" id="796620.VIBC2010_02925"/>
<dbReference type="InterPro" id="IPR016181">
    <property type="entry name" value="Acyl_CoA_acyltransferase"/>
</dbReference>
<comment type="caution">
    <text evidence="2">The sequence shown here is derived from an EMBL/GenBank/DDBJ whole genome shotgun (WGS) entry which is preliminary data.</text>
</comment>
<feature type="domain" description="N-acetyltransferase" evidence="1">
    <location>
        <begin position="3"/>
        <end position="145"/>
    </location>
</feature>